<dbReference type="PANTHER" id="PTHR37173">
    <property type="entry name" value="HYDROXYPROLINE-RICH GLYCOPROTEIN FAMILY PROTEIN"/>
    <property type="match status" value="1"/>
</dbReference>
<organism evidence="2 3">
    <name type="scientific">Linum trigynum</name>
    <dbReference type="NCBI Taxonomy" id="586398"/>
    <lineage>
        <taxon>Eukaryota</taxon>
        <taxon>Viridiplantae</taxon>
        <taxon>Streptophyta</taxon>
        <taxon>Embryophyta</taxon>
        <taxon>Tracheophyta</taxon>
        <taxon>Spermatophyta</taxon>
        <taxon>Magnoliopsida</taxon>
        <taxon>eudicotyledons</taxon>
        <taxon>Gunneridae</taxon>
        <taxon>Pentapetalae</taxon>
        <taxon>rosids</taxon>
        <taxon>fabids</taxon>
        <taxon>Malpighiales</taxon>
        <taxon>Linaceae</taxon>
        <taxon>Linum</taxon>
    </lineage>
</organism>
<feature type="region of interest" description="Disordered" evidence="1">
    <location>
        <begin position="216"/>
        <end position="256"/>
    </location>
</feature>
<feature type="compositionally biased region" description="Polar residues" evidence="1">
    <location>
        <begin position="105"/>
        <end position="134"/>
    </location>
</feature>
<dbReference type="InterPro" id="IPR028226">
    <property type="entry name" value="LIN37"/>
</dbReference>
<reference evidence="2 3" key="1">
    <citation type="submission" date="2024-04" db="EMBL/GenBank/DDBJ databases">
        <authorList>
            <person name="Fracassetti M."/>
        </authorList>
    </citation>
    <scope>NUCLEOTIDE SEQUENCE [LARGE SCALE GENOMIC DNA]</scope>
</reference>
<dbReference type="GO" id="GO:0017053">
    <property type="term" value="C:transcription repressor complex"/>
    <property type="evidence" value="ECO:0007669"/>
    <property type="project" value="InterPro"/>
</dbReference>
<evidence type="ECO:0000256" key="1">
    <source>
        <dbReference type="SAM" id="MobiDB-lite"/>
    </source>
</evidence>
<dbReference type="AlphaFoldDB" id="A0AAV2E1H3"/>
<feature type="compositionally biased region" description="Low complexity" evidence="1">
    <location>
        <begin position="88"/>
        <end position="101"/>
    </location>
</feature>
<proteinExistence type="predicted"/>
<sequence length="315" mass="34001">MASSPNNTASAQPAAGRPQASHPSPYPAYQQQQQYYLNNSQNLPPRSQTQIPISSSPPPAQNGIVYPLASSGRGFVPATLRPSDHSFPLSNNTTPTTTLLLRGTFNPSSSALSYRPASPSTLLSHPQYPTLSRQPPSNPNPSPPASAAPIKGIPLPCQLMVAPSPSPVSDSSGYKNTRDVTDDAVIVVRDRKVRISGGASLYALCRSWLRNGVAEESQTPYSEGAKTLPKPLPLPVVDSTSPSKEDEGEDTDQAEETVEHLSAQDLLKRHIKHAKKVRARLREERLSRIARYKTRLALLLPPQAEQLRNDTAAGN</sequence>
<gene>
    <name evidence="2" type="ORF">LTRI10_LOCUS21250</name>
</gene>
<feature type="compositionally biased region" description="Low complexity" evidence="1">
    <location>
        <begin position="27"/>
        <end position="54"/>
    </location>
</feature>
<name>A0AAV2E1H3_9ROSI</name>
<protein>
    <submittedName>
        <fullName evidence="2">Uncharacterized protein</fullName>
    </submittedName>
</protein>
<feature type="compositionally biased region" description="Acidic residues" evidence="1">
    <location>
        <begin position="246"/>
        <end position="256"/>
    </location>
</feature>
<feature type="compositionally biased region" description="Pro residues" evidence="1">
    <location>
        <begin position="136"/>
        <end position="146"/>
    </location>
</feature>
<dbReference type="Pfam" id="PF15306">
    <property type="entry name" value="LIN37"/>
    <property type="match status" value="1"/>
</dbReference>
<feature type="region of interest" description="Disordered" evidence="1">
    <location>
        <begin position="1"/>
        <end position="151"/>
    </location>
</feature>
<dbReference type="Proteomes" id="UP001497516">
    <property type="component" value="Chromosome 4"/>
</dbReference>
<dbReference type="PANTHER" id="PTHR37173:SF1">
    <property type="entry name" value="PROLINE-RICH FAMILY PROTEIN"/>
    <property type="match status" value="1"/>
</dbReference>
<evidence type="ECO:0000313" key="2">
    <source>
        <dbReference type="EMBL" id="CAL1379751.1"/>
    </source>
</evidence>
<accession>A0AAV2E1H3</accession>
<keyword evidence="3" id="KW-1185">Reference proteome</keyword>
<feature type="region of interest" description="Disordered" evidence="1">
    <location>
        <begin position="158"/>
        <end position="177"/>
    </location>
</feature>
<dbReference type="EMBL" id="OZ034817">
    <property type="protein sequence ID" value="CAL1379751.1"/>
    <property type="molecule type" value="Genomic_DNA"/>
</dbReference>
<evidence type="ECO:0000313" key="3">
    <source>
        <dbReference type="Proteomes" id="UP001497516"/>
    </source>
</evidence>
<feature type="compositionally biased region" description="Polar residues" evidence="1">
    <location>
        <begin position="1"/>
        <end position="11"/>
    </location>
</feature>